<dbReference type="InterPro" id="IPR000210">
    <property type="entry name" value="BTB/POZ_dom"/>
</dbReference>
<dbReference type="PANTHER" id="PTHR26379">
    <property type="entry name" value="BTB/POZ AND MATH DOMAIN-CONTAINING PROTEIN 1"/>
    <property type="match status" value="1"/>
</dbReference>
<dbReference type="Gene3D" id="1.25.40.420">
    <property type="match status" value="1"/>
</dbReference>
<dbReference type="PANTHER" id="PTHR26379:SF460">
    <property type="entry name" value="BTB DOMAIN-CONTAINING PROTEIN"/>
    <property type="match status" value="1"/>
</dbReference>
<dbReference type="SUPFAM" id="SSF54695">
    <property type="entry name" value="POZ domain"/>
    <property type="match status" value="1"/>
</dbReference>
<evidence type="ECO:0008006" key="8">
    <source>
        <dbReference type="Google" id="ProtNLM"/>
    </source>
</evidence>
<dbReference type="InterPro" id="IPR056423">
    <property type="entry name" value="BACK_BPM_SPOP"/>
</dbReference>
<dbReference type="Gene3D" id="2.60.210.10">
    <property type="entry name" value="Apoptosis, Tumor Necrosis Factor Receptor Associated Protein 2, Chain A"/>
    <property type="match status" value="1"/>
</dbReference>
<reference evidence="7" key="2">
    <citation type="journal article" date="2017" name="Nat. Plants">
        <title>The Aegilops tauschii genome reveals multiple impacts of transposons.</title>
        <authorList>
            <person name="Zhao G."/>
            <person name="Zou C."/>
            <person name="Li K."/>
            <person name="Wang K."/>
            <person name="Li T."/>
            <person name="Gao L."/>
            <person name="Zhang X."/>
            <person name="Wang H."/>
            <person name="Yang Z."/>
            <person name="Liu X."/>
            <person name="Jiang W."/>
            <person name="Mao L."/>
            <person name="Kong X."/>
            <person name="Jiao Y."/>
            <person name="Jia J."/>
        </authorList>
    </citation>
    <scope>NUCLEOTIDE SEQUENCE [LARGE SCALE GENOMIC DNA]</scope>
    <source>
        <strain evidence="7">cv. AL8/78</strain>
    </source>
</reference>
<dbReference type="PROSITE" id="PS50144">
    <property type="entry name" value="MATH"/>
    <property type="match status" value="1"/>
</dbReference>
<keyword evidence="7" id="KW-1185">Reference proteome</keyword>
<accession>A0A453LS80</accession>
<dbReference type="InterPro" id="IPR045005">
    <property type="entry name" value="BPM1-6"/>
</dbReference>
<dbReference type="SMART" id="SM00225">
    <property type="entry name" value="BTB"/>
    <property type="match status" value="1"/>
</dbReference>
<dbReference type="Pfam" id="PF22486">
    <property type="entry name" value="MATH_2"/>
    <property type="match status" value="1"/>
</dbReference>
<dbReference type="CDD" id="cd18280">
    <property type="entry name" value="BTB_POZ_BPM_plant"/>
    <property type="match status" value="1"/>
</dbReference>
<evidence type="ECO:0000256" key="2">
    <source>
        <dbReference type="ARBA" id="ARBA00010846"/>
    </source>
</evidence>
<dbReference type="GO" id="GO:0016567">
    <property type="term" value="P:protein ubiquitination"/>
    <property type="evidence" value="ECO:0007669"/>
    <property type="project" value="InterPro"/>
</dbReference>
<organism evidence="6 7">
    <name type="scientific">Aegilops tauschii subsp. strangulata</name>
    <name type="common">Goatgrass</name>
    <dbReference type="NCBI Taxonomy" id="200361"/>
    <lineage>
        <taxon>Eukaryota</taxon>
        <taxon>Viridiplantae</taxon>
        <taxon>Streptophyta</taxon>
        <taxon>Embryophyta</taxon>
        <taxon>Tracheophyta</taxon>
        <taxon>Spermatophyta</taxon>
        <taxon>Magnoliopsida</taxon>
        <taxon>Liliopsida</taxon>
        <taxon>Poales</taxon>
        <taxon>Poaceae</taxon>
        <taxon>BOP clade</taxon>
        <taxon>Pooideae</taxon>
        <taxon>Triticodae</taxon>
        <taxon>Triticeae</taxon>
        <taxon>Triticinae</taxon>
        <taxon>Aegilops</taxon>
    </lineage>
</organism>
<comment type="pathway">
    <text evidence="1">Protein modification; protein ubiquitination.</text>
</comment>
<reference evidence="6" key="5">
    <citation type="journal article" date="2021" name="G3 (Bethesda)">
        <title>Aegilops tauschii genome assembly Aet v5.0 features greater sequence contiguity and improved annotation.</title>
        <authorList>
            <person name="Wang L."/>
            <person name="Zhu T."/>
            <person name="Rodriguez J.C."/>
            <person name="Deal K.R."/>
            <person name="Dubcovsky J."/>
            <person name="McGuire P.E."/>
            <person name="Lux T."/>
            <person name="Spannagl M."/>
            <person name="Mayer K.F.X."/>
            <person name="Baldrich P."/>
            <person name="Meyers B.C."/>
            <person name="Huo N."/>
            <person name="Gu Y.Q."/>
            <person name="Zhou H."/>
            <person name="Devos K.M."/>
            <person name="Bennetzen J.L."/>
            <person name="Unver T."/>
            <person name="Budak H."/>
            <person name="Gulick P.J."/>
            <person name="Galiba G."/>
            <person name="Kalapos B."/>
            <person name="Nelson D.R."/>
            <person name="Li P."/>
            <person name="You F.M."/>
            <person name="Luo M.C."/>
            <person name="Dvorak J."/>
        </authorList>
    </citation>
    <scope>NUCLEOTIDE SEQUENCE [LARGE SCALE GENOMIC DNA]</scope>
    <source>
        <strain evidence="6">cv. AL8/78</strain>
    </source>
</reference>
<dbReference type="SMART" id="SM00061">
    <property type="entry name" value="MATH"/>
    <property type="match status" value="1"/>
</dbReference>
<dbReference type="CDD" id="cd00121">
    <property type="entry name" value="MATH"/>
    <property type="match status" value="1"/>
</dbReference>
<dbReference type="STRING" id="200361.A0A453LS80"/>
<evidence type="ECO:0000259" key="4">
    <source>
        <dbReference type="PROSITE" id="PS50097"/>
    </source>
</evidence>
<sequence length="390" mass="42554">KTRQTLAVTPSPPRPAEPTKPYAMSTSSQAGGNGLPSCSGSASSIVAGAVSGYHVLKIVGYSRTKELPNGEWIDSCPFQVGGRTWHLRYYPNGAESSSTDYISLYVALDDIVGEAEAVKAQANFSLLDQGGNPVLPYCWGTGTKNFSEENTWGFNKYIKRDELEKSELLKDDSFTVKVDVTVMGEFHARKAPSVVVPPSDIHRHLGDLLSSKAGVDVEFRVGGETFSAHRLVLAAQSPVFRAEFFGPMMEGTITEPICIDDIEAEVFKALLTFMYTDTLPDMDQQEESAMAQHLLVAADRYDLERLKLICEDKLCKHIDTSSVATILALAEQHHCHELKAACLVFLSSPVNLDGAMESEGFQFLTKSCPGVIKDLLMSHVAPSLLGKRKS</sequence>
<dbReference type="Pfam" id="PF00651">
    <property type="entry name" value="BTB"/>
    <property type="match status" value="1"/>
</dbReference>
<dbReference type="InterPro" id="IPR002083">
    <property type="entry name" value="MATH/TRAF_dom"/>
</dbReference>
<reference evidence="6" key="3">
    <citation type="journal article" date="2017" name="Nature">
        <title>Genome sequence of the progenitor of the wheat D genome Aegilops tauschii.</title>
        <authorList>
            <person name="Luo M.C."/>
            <person name="Gu Y.Q."/>
            <person name="Puiu D."/>
            <person name="Wang H."/>
            <person name="Twardziok S.O."/>
            <person name="Deal K.R."/>
            <person name="Huo N."/>
            <person name="Zhu T."/>
            <person name="Wang L."/>
            <person name="Wang Y."/>
            <person name="McGuire P.E."/>
            <person name="Liu S."/>
            <person name="Long H."/>
            <person name="Ramasamy R.K."/>
            <person name="Rodriguez J.C."/>
            <person name="Van S.L."/>
            <person name="Yuan L."/>
            <person name="Wang Z."/>
            <person name="Xia Z."/>
            <person name="Xiao L."/>
            <person name="Anderson O.D."/>
            <person name="Ouyang S."/>
            <person name="Liang Y."/>
            <person name="Zimin A.V."/>
            <person name="Pertea G."/>
            <person name="Qi P."/>
            <person name="Bennetzen J.L."/>
            <person name="Dai X."/>
            <person name="Dawson M.W."/>
            <person name="Muller H.G."/>
            <person name="Kugler K."/>
            <person name="Rivarola-Duarte L."/>
            <person name="Spannagl M."/>
            <person name="Mayer K.F.X."/>
            <person name="Lu F.H."/>
            <person name="Bevan M.W."/>
            <person name="Leroy P."/>
            <person name="Li P."/>
            <person name="You F.M."/>
            <person name="Sun Q."/>
            <person name="Liu Z."/>
            <person name="Lyons E."/>
            <person name="Wicker T."/>
            <person name="Salzberg S.L."/>
            <person name="Devos K.M."/>
            <person name="Dvorak J."/>
        </authorList>
    </citation>
    <scope>NUCLEOTIDE SEQUENCE [LARGE SCALE GENOMIC DNA]</scope>
    <source>
        <strain evidence="6">cv. AL8/78</strain>
    </source>
</reference>
<dbReference type="Proteomes" id="UP000015105">
    <property type="component" value="Chromosome 5D"/>
</dbReference>
<feature type="domain" description="BTB" evidence="4">
    <location>
        <begin position="215"/>
        <end position="283"/>
    </location>
</feature>
<evidence type="ECO:0000256" key="1">
    <source>
        <dbReference type="ARBA" id="ARBA00004906"/>
    </source>
</evidence>
<dbReference type="SUPFAM" id="SSF49599">
    <property type="entry name" value="TRAF domain-like"/>
    <property type="match status" value="1"/>
</dbReference>
<comment type="similarity">
    <text evidence="2">Belongs to the Tdpoz family.</text>
</comment>
<evidence type="ECO:0000259" key="5">
    <source>
        <dbReference type="PROSITE" id="PS50144"/>
    </source>
</evidence>
<evidence type="ECO:0000256" key="3">
    <source>
        <dbReference type="SAM" id="MobiDB-lite"/>
    </source>
</evidence>
<dbReference type="AlphaFoldDB" id="A0A453LS80"/>
<dbReference type="InterPro" id="IPR011333">
    <property type="entry name" value="SKP1/BTB/POZ_sf"/>
</dbReference>
<dbReference type="EnsemblPlants" id="AET5Gv20891200.1">
    <property type="protein sequence ID" value="AET5Gv20891200.1"/>
    <property type="gene ID" value="AET5Gv20891200"/>
</dbReference>
<protein>
    <recommendedName>
        <fullName evidence="8">BTB domain-containing protein</fullName>
    </recommendedName>
</protein>
<evidence type="ECO:0000313" key="6">
    <source>
        <dbReference type="EnsemblPlants" id="AET5Gv20891200.1"/>
    </source>
</evidence>
<feature type="region of interest" description="Disordered" evidence="3">
    <location>
        <begin position="1"/>
        <end position="35"/>
    </location>
</feature>
<proteinExistence type="inferred from homology"/>
<dbReference type="Gramene" id="AET5Gv20891200.1">
    <property type="protein sequence ID" value="AET5Gv20891200.1"/>
    <property type="gene ID" value="AET5Gv20891200"/>
</dbReference>
<reference evidence="7" key="1">
    <citation type="journal article" date="2014" name="Science">
        <title>Ancient hybridizations among the ancestral genomes of bread wheat.</title>
        <authorList>
            <consortium name="International Wheat Genome Sequencing Consortium,"/>
            <person name="Marcussen T."/>
            <person name="Sandve S.R."/>
            <person name="Heier L."/>
            <person name="Spannagl M."/>
            <person name="Pfeifer M."/>
            <person name="Jakobsen K.S."/>
            <person name="Wulff B.B."/>
            <person name="Steuernagel B."/>
            <person name="Mayer K.F."/>
            <person name="Olsen O.A."/>
        </authorList>
    </citation>
    <scope>NUCLEOTIDE SEQUENCE [LARGE SCALE GENOMIC DNA]</scope>
    <source>
        <strain evidence="7">cv. AL8/78</strain>
    </source>
</reference>
<dbReference type="Gene3D" id="3.30.710.10">
    <property type="entry name" value="Potassium Channel Kv1.1, Chain A"/>
    <property type="match status" value="1"/>
</dbReference>
<dbReference type="Pfam" id="PF24570">
    <property type="entry name" value="BACK_BPM_SPOP"/>
    <property type="match status" value="1"/>
</dbReference>
<name>A0A453LS80_AEGTS</name>
<dbReference type="InterPro" id="IPR008974">
    <property type="entry name" value="TRAF-like"/>
</dbReference>
<feature type="domain" description="MATH" evidence="5">
    <location>
        <begin position="51"/>
        <end position="180"/>
    </location>
</feature>
<evidence type="ECO:0000313" key="7">
    <source>
        <dbReference type="Proteomes" id="UP000015105"/>
    </source>
</evidence>
<reference evidence="6" key="4">
    <citation type="submission" date="2019-03" db="UniProtKB">
        <authorList>
            <consortium name="EnsemblPlants"/>
        </authorList>
    </citation>
    <scope>IDENTIFICATION</scope>
</reference>
<dbReference type="PROSITE" id="PS50097">
    <property type="entry name" value="BTB"/>
    <property type="match status" value="1"/>
</dbReference>